<proteinExistence type="predicted"/>
<evidence type="ECO:0000313" key="2">
    <source>
        <dbReference type="EMBL" id="MEZ8724556.1"/>
    </source>
</evidence>
<feature type="transmembrane region" description="Helical" evidence="1">
    <location>
        <begin position="45"/>
        <end position="65"/>
    </location>
</feature>
<keyword evidence="1" id="KW-0472">Membrane</keyword>
<evidence type="ECO:0000313" key="3">
    <source>
        <dbReference type="Proteomes" id="UP001570071"/>
    </source>
</evidence>
<keyword evidence="1" id="KW-0812">Transmembrane</keyword>
<dbReference type="RefSeq" id="WP_016769046.1">
    <property type="nucleotide sequence ID" value="NZ_JBFSSG010000139.1"/>
</dbReference>
<keyword evidence="1" id="KW-1133">Transmembrane helix</keyword>
<gene>
    <name evidence="2" type="ORF">AB6D66_26175</name>
</gene>
<evidence type="ECO:0008006" key="4">
    <source>
        <dbReference type="Google" id="ProtNLM"/>
    </source>
</evidence>
<feature type="transmembrane region" description="Helical" evidence="1">
    <location>
        <begin position="77"/>
        <end position="100"/>
    </location>
</feature>
<sequence length="136" mass="15233">MILQELTTKAFTLIYSLLSSVINYSNQLGAMEPRWDGGLPGYGELSSINFVMAIFLTLAALCFIIDRYNRPYKASGVFSNVLYTVGWCIVFSFPMALILRFFASDFTAISCLGTSLVAAFYYNVLRYDNSHSLTIN</sequence>
<dbReference type="EMBL" id="JBFSSG010000139">
    <property type="protein sequence ID" value="MEZ8724556.1"/>
    <property type="molecule type" value="Genomic_DNA"/>
</dbReference>
<reference evidence="2 3" key="1">
    <citation type="journal article" date="2024" name="ISME J.">
        <title>Tailless and filamentous prophages are predominant in marine Vibrio.</title>
        <authorList>
            <person name="Steensen K."/>
            <person name="Seneca J."/>
            <person name="Bartlau N."/>
            <person name="Yu X.A."/>
            <person name="Hussain F.A."/>
            <person name="Polz M.F."/>
        </authorList>
    </citation>
    <scope>NUCLEOTIDE SEQUENCE [LARGE SCALE GENOMIC DNA]</scope>
    <source>
        <strain evidence="2 3">10N.239.312.F12</strain>
    </source>
</reference>
<dbReference type="Proteomes" id="UP001570071">
    <property type="component" value="Unassembled WGS sequence"/>
</dbReference>
<comment type="caution">
    <text evidence="2">The sequence shown here is derived from an EMBL/GenBank/DDBJ whole genome shotgun (WGS) entry which is preliminary data.</text>
</comment>
<name>A0ABV4N4Y3_9VIBR</name>
<organism evidence="2 3">
    <name type="scientific">Vibrio pomeroyi</name>
    <dbReference type="NCBI Taxonomy" id="198832"/>
    <lineage>
        <taxon>Bacteria</taxon>
        <taxon>Pseudomonadati</taxon>
        <taxon>Pseudomonadota</taxon>
        <taxon>Gammaproteobacteria</taxon>
        <taxon>Vibrionales</taxon>
        <taxon>Vibrionaceae</taxon>
        <taxon>Vibrio</taxon>
    </lineage>
</organism>
<keyword evidence="3" id="KW-1185">Reference proteome</keyword>
<evidence type="ECO:0000256" key="1">
    <source>
        <dbReference type="SAM" id="Phobius"/>
    </source>
</evidence>
<accession>A0ABV4N4Y3</accession>
<feature type="transmembrane region" description="Helical" evidence="1">
    <location>
        <begin position="7"/>
        <end position="25"/>
    </location>
</feature>
<feature type="transmembrane region" description="Helical" evidence="1">
    <location>
        <begin position="106"/>
        <end position="125"/>
    </location>
</feature>
<protein>
    <recommendedName>
        <fullName evidence="4">MARVEL domain-containing protein</fullName>
    </recommendedName>
</protein>